<proteinExistence type="predicted"/>
<evidence type="ECO:0000313" key="2">
    <source>
        <dbReference type="Proteomes" id="UP001150581"/>
    </source>
</evidence>
<evidence type="ECO:0000313" key="1">
    <source>
        <dbReference type="EMBL" id="KAJ1883716.1"/>
    </source>
</evidence>
<feature type="non-terminal residue" evidence="1">
    <location>
        <position position="123"/>
    </location>
</feature>
<organism evidence="1 2">
    <name type="scientific">Kickxella alabastrina</name>
    <dbReference type="NCBI Taxonomy" id="61397"/>
    <lineage>
        <taxon>Eukaryota</taxon>
        <taxon>Fungi</taxon>
        <taxon>Fungi incertae sedis</taxon>
        <taxon>Zoopagomycota</taxon>
        <taxon>Kickxellomycotina</taxon>
        <taxon>Kickxellomycetes</taxon>
        <taxon>Kickxellales</taxon>
        <taxon>Kickxellaceae</taxon>
        <taxon>Kickxella</taxon>
    </lineage>
</organism>
<dbReference type="EMBL" id="JANBPG010003090">
    <property type="protein sequence ID" value="KAJ1883716.1"/>
    <property type="molecule type" value="Genomic_DNA"/>
</dbReference>
<accession>A0ACC1HZ37</accession>
<sequence>MYPCSFRKLPAVFEHGDSYYYVVWETTCPSGVPLLKWWTRNSSDSSVSAQKTVEPWYKRIDRDHHRYTAIFGPVAGNAPVVHYKISNYKFSTRQFTIKRPGPTELHRLLVIADNQNNPGNFRK</sequence>
<comment type="caution">
    <text evidence="1">The sequence shown here is derived from an EMBL/GenBank/DDBJ whole genome shotgun (WGS) entry which is preliminary data.</text>
</comment>
<dbReference type="Proteomes" id="UP001150581">
    <property type="component" value="Unassembled WGS sequence"/>
</dbReference>
<protein>
    <submittedName>
        <fullName evidence="1">Uncharacterized protein</fullName>
    </submittedName>
</protein>
<keyword evidence="2" id="KW-1185">Reference proteome</keyword>
<reference evidence="1" key="1">
    <citation type="submission" date="2022-07" db="EMBL/GenBank/DDBJ databases">
        <title>Phylogenomic reconstructions and comparative analyses of Kickxellomycotina fungi.</title>
        <authorList>
            <person name="Reynolds N.K."/>
            <person name="Stajich J.E."/>
            <person name="Barry K."/>
            <person name="Grigoriev I.V."/>
            <person name="Crous P."/>
            <person name="Smith M.E."/>
        </authorList>
    </citation>
    <scope>NUCLEOTIDE SEQUENCE</scope>
    <source>
        <strain evidence="1">Benny 63K</strain>
    </source>
</reference>
<name>A0ACC1HZ37_9FUNG</name>
<gene>
    <name evidence="1" type="ORF">LPJ66_010954</name>
</gene>